<gene>
    <name evidence="7" type="ORF">FX155_02270</name>
</gene>
<dbReference type="AlphaFoldDB" id="A0A6N7VWL8"/>
<dbReference type="SUPFAM" id="SSF74653">
    <property type="entry name" value="TolA/TonB C-terminal domain"/>
    <property type="match status" value="1"/>
</dbReference>
<evidence type="ECO:0000256" key="4">
    <source>
        <dbReference type="ARBA" id="ARBA00023136"/>
    </source>
</evidence>
<dbReference type="RefSeq" id="WP_154487687.1">
    <property type="nucleotide sequence ID" value="NZ_VULN01000002.1"/>
</dbReference>
<dbReference type="Pfam" id="PF03544">
    <property type="entry name" value="TonB_C"/>
    <property type="match status" value="1"/>
</dbReference>
<dbReference type="OrthoDB" id="9792439at2"/>
<protein>
    <submittedName>
        <fullName evidence="7">Energy transducer TonB</fullName>
    </submittedName>
</protein>
<evidence type="ECO:0000256" key="5">
    <source>
        <dbReference type="SAM" id="MobiDB-lite"/>
    </source>
</evidence>
<evidence type="ECO:0000256" key="3">
    <source>
        <dbReference type="ARBA" id="ARBA00022989"/>
    </source>
</evidence>
<accession>A0A6N7VWL8</accession>
<proteinExistence type="predicted"/>
<feature type="compositionally biased region" description="Gly residues" evidence="5">
    <location>
        <begin position="129"/>
        <end position="148"/>
    </location>
</feature>
<feature type="region of interest" description="Disordered" evidence="5">
    <location>
        <begin position="46"/>
        <end position="86"/>
    </location>
</feature>
<evidence type="ECO:0000256" key="1">
    <source>
        <dbReference type="ARBA" id="ARBA00004167"/>
    </source>
</evidence>
<feature type="compositionally biased region" description="Gly residues" evidence="5">
    <location>
        <begin position="155"/>
        <end position="166"/>
    </location>
</feature>
<organism evidence="7 8">
    <name type="scientific">Acidaminococcus fermentans</name>
    <dbReference type="NCBI Taxonomy" id="905"/>
    <lineage>
        <taxon>Bacteria</taxon>
        <taxon>Bacillati</taxon>
        <taxon>Bacillota</taxon>
        <taxon>Negativicutes</taxon>
        <taxon>Acidaminococcales</taxon>
        <taxon>Acidaminococcaceae</taxon>
        <taxon>Acidaminococcus</taxon>
    </lineage>
</organism>
<name>A0A6N7VWL8_ACIFE</name>
<keyword evidence="3" id="KW-1133">Transmembrane helix</keyword>
<keyword evidence="2" id="KW-0812">Transmembrane</keyword>
<evidence type="ECO:0000313" key="8">
    <source>
        <dbReference type="Proteomes" id="UP000441455"/>
    </source>
</evidence>
<feature type="compositionally biased region" description="Gly residues" evidence="5">
    <location>
        <begin position="51"/>
        <end position="78"/>
    </location>
</feature>
<sequence length="264" mass="26306">MGKPEWSRYVRLSLVIHLVLLSAGGALLYAHRSLPDKGAEPIRVHLAEPGPVGGNSGKTRGTGNGNQGVLGEPVGGGTPASRESGETAREALLEQLLEAPSRVSDQGEVQAPAGSSGETADSTLSGSGSSQGSGGEVPGTGTTGGSGNGESASEGGTGTSGGGGEGGGEEAGDRSRDASLTGYSKIYPQASRASGEEGTALVGVAVSAGGEVTSAWLEGSSGYDRLDRAALKSAWQWSFSPALDASGRPVPTRKTVHVVYSLNE</sequence>
<dbReference type="GO" id="GO:0016020">
    <property type="term" value="C:membrane"/>
    <property type="evidence" value="ECO:0007669"/>
    <property type="project" value="UniProtKB-SubCell"/>
</dbReference>
<dbReference type="InterPro" id="IPR037682">
    <property type="entry name" value="TonB_C"/>
</dbReference>
<reference evidence="7 8" key="1">
    <citation type="submission" date="2019-08" db="EMBL/GenBank/DDBJ databases">
        <title>In-depth cultivation of the pig gut microbiome towards novel bacterial diversity and tailored functional studies.</title>
        <authorList>
            <person name="Wylensek D."/>
            <person name="Hitch T.C.A."/>
            <person name="Clavel T."/>
        </authorList>
    </citation>
    <scope>NUCLEOTIDE SEQUENCE [LARGE SCALE GENOMIC DNA]</scope>
    <source>
        <strain evidence="7 8">WCA-389-WT-5B</strain>
    </source>
</reference>
<dbReference type="PROSITE" id="PS52015">
    <property type="entry name" value="TONB_CTD"/>
    <property type="match status" value="1"/>
</dbReference>
<evidence type="ECO:0000256" key="2">
    <source>
        <dbReference type="ARBA" id="ARBA00022692"/>
    </source>
</evidence>
<evidence type="ECO:0000313" key="7">
    <source>
        <dbReference type="EMBL" id="MSS81445.1"/>
    </source>
</evidence>
<dbReference type="EMBL" id="VULN01000002">
    <property type="protein sequence ID" value="MSS81445.1"/>
    <property type="molecule type" value="Genomic_DNA"/>
</dbReference>
<dbReference type="NCBIfam" id="TIGR01352">
    <property type="entry name" value="tonB_Cterm"/>
    <property type="match status" value="1"/>
</dbReference>
<evidence type="ECO:0000259" key="6">
    <source>
        <dbReference type="PROSITE" id="PS52015"/>
    </source>
</evidence>
<dbReference type="Proteomes" id="UP000441455">
    <property type="component" value="Unassembled WGS sequence"/>
</dbReference>
<feature type="region of interest" description="Disordered" evidence="5">
    <location>
        <begin position="98"/>
        <end position="177"/>
    </location>
</feature>
<comment type="subcellular location">
    <subcellularLocation>
        <location evidence="1">Membrane</location>
        <topology evidence="1">Single-pass membrane protein</topology>
    </subcellularLocation>
</comment>
<feature type="domain" description="TonB C-terminal" evidence="6">
    <location>
        <begin position="172"/>
        <end position="264"/>
    </location>
</feature>
<dbReference type="InterPro" id="IPR006260">
    <property type="entry name" value="TonB/TolA_C"/>
</dbReference>
<dbReference type="Gene3D" id="3.30.1150.10">
    <property type="match status" value="1"/>
</dbReference>
<comment type="caution">
    <text evidence="7">The sequence shown here is derived from an EMBL/GenBank/DDBJ whole genome shotgun (WGS) entry which is preliminary data.</text>
</comment>
<dbReference type="GO" id="GO:0055085">
    <property type="term" value="P:transmembrane transport"/>
    <property type="evidence" value="ECO:0007669"/>
    <property type="project" value="InterPro"/>
</dbReference>
<keyword evidence="4" id="KW-0472">Membrane</keyword>